<dbReference type="Proteomes" id="UP000319908">
    <property type="component" value="Unassembled WGS sequence"/>
</dbReference>
<dbReference type="GO" id="GO:0003723">
    <property type="term" value="F:RNA binding"/>
    <property type="evidence" value="ECO:0007669"/>
    <property type="project" value="InterPro"/>
</dbReference>
<dbReference type="CDD" id="cd02869">
    <property type="entry name" value="PseudoU_synth_RluA_like"/>
    <property type="match status" value="1"/>
</dbReference>
<dbReference type="GO" id="GO:0160149">
    <property type="term" value="F:tRNA pseudouridine(65) synthase activity"/>
    <property type="evidence" value="ECO:0007669"/>
    <property type="project" value="UniProtKB-EC"/>
</dbReference>
<comment type="caution">
    <text evidence="4">The sequence shown here is derived from an EMBL/GenBank/DDBJ whole genome shotgun (WGS) entry which is preliminary data.</text>
</comment>
<dbReference type="InterPro" id="IPR006145">
    <property type="entry name" value="PsdUridine_synth_RsuA/RluA"/>
</dbReference>
<dbReference type="PROSITE" id="PS01129">
    <property type="entry name" value="PSI_RLU"/>
    <property type="match status" value="1"/>
</dbReference>
<dbReference type="EC" id="5.4.99.26" evidence="4"/>
<keyword evidence="5" id="KW-1185">Reference proteome</keyword>
<evidence type="ECO:0000313" key="4">
    <source>
        <dbReference type="EMBL" id="TWU15543.1"/>
    </source>
</evidence>
<proteinExistence type="inferred from homology"/>
<evidence type="ECO:0000256" key="2">
    <source>
        <dbReference type="SAM" id="MobiDB-lite"/>
    </source>
</evidence>
<keyword evidence="4" id="KW-0413">Isomerase</keyword>
<name>A0A5C6BTK0_9BACT</name>
<dbReference type="EMBL" id="SJPU01000002">
    <property type="protein sequence ID" value="TWU15543.1"/>
    <property type="molecule type" value="Genomic_DNA"/>
</dbReference>
<feature type="compositionally biased region" description="Polar residues" evidence="2">
    <location>
        <begin position="227"/>
        <end position="246"/>
    </location>
</feature>
<evidence type="ECO:0000313" key="5">
    <source>
        <dbReference type="Proteomes" id="UP000319908"/>
    </source>
</evidence>
<dbReference type="InterPro" id="IPR020103">
    <property type="entry name" value="PsdUridine_synth_cat_dom_sf"/>
</dbReference>
<evidence type="ECO:0000259" key="3">
    <source>
        <dbReference type="Pfam" id="PF00849"/>
    </source>
</evidence>
<sequence>MEWFPEPTTLISLLWQCDSAVAVNKPAGLSTTSPPGTDSLEWRLRAQLDCEAGFLSAVHRLDRDVSGVVLIALSKKAARLLSAQFAARRVSKTYHAWVCGCMSVPAPDAPLERWTDYLRKIDDVAQGEVCPSDAPGAKLAQTDVRLLRYDAPSDRTLLELHPITGRMHQLRIQTAARGHAIVGDPIYGLSVESTGVSDTALPTGCIALTAVKIAFHHPRSGKRTVVSLESSQSEGGKEVQQPTRPL</sequence>
<dbReference type="PANTHER" id="PTHR21600:SF87">
    <property type="entry name" value="RNA PSEUDOURIDYLATE SYNTHASE DOMAIN-CONTAINING PROTEIN 1"/>
    <property type="match status" value="1"/>
</dbReference>
<protein>
    <submittedName>
        <fullName evidence="4">tRNA pseudouridine synthase C</fullName>
        <ecNumber evidence="4">5.4.99.26</ecNumber>
    </submittedName>
</protein>
<reference evidence="4 5" key="1">
    <citation type="journal article" date="2020" name="Antonie Van Leeuwenhoek">
        <title>Rhodopirellula heiligendammensis sp. nov., Rhodopirellula pilleata sp. nov., and Rhodopirellula solitaria sp. nov. isolated from natural or artificial marine surfaces in Northern Germany and California, USA, and emended description of the genus Rhodopirellula.</title>
        <authorList>
            <person name="Kallscheuer N."/>
            <person name="Wiegand S."/>
            <person name="Jogler M."/>
            <person name="Boedeker C."/>
            <person name="Peeters S.H."/>
            <person name="Rast P."/>
            <person name="Heuer A."/>
            <person name="Jetten M.S.M."/>
            <person name="Rohde M."/>
            <person name="Jogler C."/>
        </authorList>
    </citation>
    <scope>NUCLEOTIDE SEQUENCE [LARGE SCALE GENOMIC DNA]</scope>
    <source>
        <strain evidence="4 5">Poly21</strain>
    </source>
</reference>
<dbReference type="InterPro" id="IPR050188">
    <property type="entry name" value="RluA_PseudoU_synthase"/>
</dbReference>
<organism evidence="4 5">
    <name type="scientific">Allorhodopirellula heiligendammensis</name>
    <dbReference type="NCBI Taxonomy" id="2714739"/>
    <lineage>
        <taxon>Bacteria</taxon>
        <taxon>Pseudomonadati</taxon>
        <taxon>Planctomycetota</taxon>
        <taxon>Planctomycetia</taxon>
        <taxon>Pirellulales</taxon>
        <taxon>Pirellulaceae</taxon>
        <taxon>Allorhodopirellula</taxon>
    </lineage>
</organism>
<feature type="domain" description="Pseudouridine synthase RsuA/RluA-like" evidence="3">
    <location>
        <begin position="21"/>
        <end position="176"/>
    </location>
</feature>
<dbReference type="InterPro" id="IPR006224">
    <property type="entry name" value="PsdUridine_synth_RluA-like_CS"/>
</dbReference>
<gene>
    <name evidence="4" type="primary">truC</name>
    <name evidence="4" type="ORF">Poly21_27400</name>
</gene>
<dbReference type="SUPFAM" id="SSF55120">
    <property type="entry name" value="Pseudouridine synthase"/>
    <property type="match status" value="1"/>
</dbReference>
<comment type="similarity">
    <text evidence="1">Belongs to the pseudouridine synthase RluA family.</text>
</comment>
<dbReference type="AlphaFoldDB" id="A0A5C6BTK0"/>
<dbReference type="Pfam" id="PF00849">
    <property type="entry name" value="PseudoU_synth_2"/>
    <property type="match status" value="1"/>
</dbReference>
<accession>A0A5C6BTK0</accession>
<dbReference type="GO" id="GO:0000455">
    <property type="term" value="P:enzyme-directed rRNA pseudouridine synthesis"/>
    <property type="evidence" value="ECO:0007669"/>
    <property type="project" value="TreeGrafter"/>
</dbReference>
<feature type="region of interest" description="Disordered" evidence="2">
    <location>
        <begin position="224"/>
        <end position="246"/>
    </location>
</feature>
<evidence type="ECO:0000256" key="1">
    <source>
        <dbReference type="ARBA" id="ARBA00010876"/>
    </source>
</evidence>
<dbReference type="PANTHER" id="PTHR21600">
    <property type="entry name" value="MITOCHONDRIAL RNA PSEUDOURIDINE SYNTHASE"/>
    <property type="match status" value="1"/>
</dbReference>
<dbReference type="Gene3D" id="3.30.2350.10">
    <property type="entry name" value="Pseudouridine synthase"/>
    <property type="match status" value="1"/>
</dbReference>